<dbReference type="PANTHER" id="PTHR36453:SF1">
    <property type="entry name" value="RIGHT HANDED BETA HELIX DOMAIN-CONTAINING PROTEIN"/>
    <property type="match status" value="1"/>
</dbReference>
<dbReference type="SMART" id="SM00710">
    <property type="entry name" value="PbH1"/>
    <property type="match status" value="6"/>
</dbReference>
<dbReference type="InterPro" id="IPR006626">
    <property type="entry name" value="PbH1"/>
</dbReference>
<proteinExistence type="predicted"/>
<protein>
    <submittedName>
        <fullName evidence="2">Right-handed parallel beta-helix repeat-containing protein</fullName>
    </submittedName>
</protein>
<dbReference type="Pfam" id="PF13229">
    <property type="entry name" value="Beta_helix"/>
    <property type="match status" value="1"/>
</dbReference>
<dbReference type="SUPFAM" id="SSF51126">
    <property type="entry name" value="Pectin lyase-like"/>
    <property type="match status" value="1"/>
</dbReference>
<evidence type="ECO:0000313" key="2">
    <source>
        <dbReference type="EMBL" id="MDA0564249.1"/>
    </source>
</evidence>
<dbReference type="Proteomes" id="UP001140076">
    <property type="component" value="Unassembled WGS sequence"/>
</dbReference>
<dbReference type="InterPro" id="IPR012334">
    <property type="entry name" value="Pectin_lyas_fold"/>
</dbReference>
<dbReference type="InterPro" id="IPR011050">
    <property type="entry name" value="Pectin_lyase_fold/virulence"/>
</dbReference>
<dbReference type="AlphaFoldDB" id="A0A9X3NLZ6"/>
<name>A0A9X3NLZ6_9ACTN</name>
<evidence type="ECO:0000259" key="1">
    <source>
        <dbReference type="Pfam" id="PF13229"/>
    </source>
</evidence>
<evidence type="ECO:0000313" key="3">
    <source>
        <dbReference type="Proteomes" id="UP001140076"/>
    </source>
</evidence>
<reference evidence="2" key="1">
    <citation type="submission" date="2021-10" db="EMBL/GenBank/DDBJ databases">
        <title>Streptomonospora sp. nov., isolated from mangrove soil.</title>
        <authorList>
            <person name="Chen X."/>
            <person name="Ge X."/>
            <person name="Liu W."/>
        </authorList>
    </citation>
    <scope>NUCLEOTIDE SEQUENCE</scope>
    <source>
        <strain evidence="2">S1-112</strain>
    </source>
</reference>
<dbReference type="PANTHER" id="PTHR36453">
    <property type="entry name" value="SECRETED PROTEIN-RELATED"/>
    <property type="match status" value="1"/>
</dbReference>
<sequence>MTRFFVSPDGDDTAAGGLDTPFATLERARDAARESGGPAAVHLRAGTHVLSGTLTLTEADSGTVFRAHDGERAVVSGGRTVTGWRESGGVWTAEVGNLVFRELYVEGRRAEPAAVDALPEDAVRTDTGYATAGTAPLAWRSPESVEFVYRGVYPWTEARCPVAAVAREGDTTVITMAQPGFTQAGDVYNHAWEGYTGSGLPLPTRIENDPAFLTEPGTFALDRSRPGRHVLHYLPLPGEDPATVRVVAPAPHALLRADGARDLAFEGLVLADATWARTGAFLHYHGTGYYDGEGAIEKVTIVEGESWVTVPTRTSTVPACVVLTDTTGVRFEGCRFTRLGATALGVRGGAGLTVRGCDFDTLGAAAVTVAGTRGALVEDNLVRRTGLAYPGAPGIGLMDTADCTVTRNHVDDVSHCGISAGPGRGTRITRNRVTRTMGALADGGGVYVSGPQGDSWATGAVVSGNVITETRTPYNFGLYTDYGAAWVRCEENLVTRSDSTAVLAVSPPLDHVVYRGNVWDAEPMGADAVPEGVDYADNLLLADDAAAPASTAATRIEAAAGLVREREHAPSAE</sequence>
<dbReference type="Gene3D" id="2.160.20.10">
    <property type="entry name" value="Single-stranded right-handed beta-helix, Pectin lyase-like"/>
    <property type="match status" value="2"/>
</dbReference>
<dbReference type="RefSeq" id="WP_270071537.1">
    <property type="nucleotide sequence ID" value="NZ_JAJAQC010000009.1"/>
</dbReference>
<feature type="domain" description="Right handed beta helix" evidence="1">
    <location>
        <begin position="319"/>
        <end position="449"/>
    </location>
</feature>
<accession>A0A9X3NLZ6</accession>
<keyword evidence="3" id="KW-1185">Reference proteome</keyword>
<gene>
    <name evidence="2" type="ORF">LG943_07910</name>
</gene>
<organism evidence="2 3">
    <name type="scientific">Streptomonospora mangrovi</name>
    <dbReference type="NCBI Taxonomy" id="2883123"/>
    <lineage>
        <taxon>Bacteria</taxon>
        <taxon>Bacillati</taxon>
        <taxon>Actinomycetota</taxon>
        <taxon>Actinomycetes</taxon>
        <taxon>Streptosporangiales</taxon>
        <taxon>Nocardiopsidaceae</taxon>
        <taxon>Streptomonospora</taxon>
    </lineage>
</organism>
<dbReference type="InterPro" id="IPR039448">
    <property type="entry name" value="Beta_helix"/>
</dbReference>
<comment type="caution">
    <text evidence="2">The sequence shown here is derived from an EMBL/GenBank/DDBJ whole genome shotgun (WGS) entry which is preliminary data.</text>
</comment>
<dbReference type="EMBL" id="JAJAQC010000009">
    <property type="protein sequence ID" value="MDA0564249.1"/>
    <property type="molecule type" value="Genomic_DNA"/>
</dbReference>